<organism evidence="1 2">
    <name type="scientific">Pseudomonas fluorescens</name>
    <dbReference type="NCBI Taxonomy" id="294"/>
    <lineage>
        <taxon>Bacteria</taxon>
        <taxon>Pseudomonadati</taxon>
        <taxon>Pseudomonadota</taxon>
        <taxon>Gammaproteobacteria</taxon>
        <taxon>Pseudomonadales</taxon>
        <taxon>Pseudomonadaceae</taxon>
        <taxon>Pseudomonas</taxon>
    </lineage>
</organism>
<accession>A0A5E6R3W5</accession>
<name>A0A5E6R3W5_PSEFL</name>
<gene>
    <name evidence="1" type="ORF">PS659_01262</name>
</gene>
<evidence type="ECO:0000313" key="2">
    <source>
        <dbReference type="Proteomes" id="UP000326729"/>
    </source>
</evidence>
<dbReference type="OrthoDB" id="9010662at2"/>
<dbReference type="Proteomes" id="UP000326729">
    <property type="component" value="Unassembled WGS sequence"/>
</dbReference>
<evidence type="ECO:0000313" key="1">
    <source>
        <dbReference type="EMBL" id="VVM59911.1"/>
    </source>
</evidence>
<reference evidence="1 2" key="1">
    <citation type="submission" date="2019-09" db="EMBL/GenBank/DDBJ databases">
        <authorList>
            <person name="Chandra G."/>
            <person name="Truman W A."/>
        </authorList>
    </citation>
    <scope>NUCLEOTIDE SEQUENCE [LARGE SCALE GENOMIC DNA]</scope>
    <source>
        <strain evidence="1">PS659</strain>
    </source>
</reference>
<protein>
    <submittedName>
        <fullName evidence="1">Uncharacterized protein</fullName>
    </submittedName>
</protein>
<dbReference type="AlphaFoldDB" id="A0A5E6R3W5"/>
<dbReference type="RefSeq" id="WP_150715350.1">
    <property type="nucleotide sequence ID" value="NZ_CABVGY010000005.1"/>
</dbReference>
<proteinExistence type="predicted"/>
<dbReference type="EMBL" id="CABVGY010000005">
    <property type="protein sequence ID" value="VVM59911.1"/>
    <property type="molecule type" value="Genomic_DNA"/>
</dbReference>
<sequence>MPEEKYPLEVESVGSDTYIVMSKGHHDLTEFMTEAVKHYPGWFLGGAEHVWCKTTPRPGGSWYHFVEPGTRGAWPATYCWEYAGDYKEWMKKEVAA</sequence>